<dbReference type="Gene3D" id="3.10.180.10">
    <property type="entry name" value="2,3-Dihydroxybiphenyl 1,2-Dioxygenase, domain 1"/>
    <property type="match status" value="1"/>
</dbReference>
<dbReference type="PANTHER" id="PTHR33993">
    <property type="entry name" value="GLYOXALASE-RELATED"/>
    <property type="match status" value="1"/>
</dbReference>
<dbReference type="PROSITE" id="PS51819">
    <property type="entry name" value="VOC"/>
    <property type="match status" value="1"/>
</dbReference>
<reference evidence="2 3" key="1">
    <citation type="submission" date="2019-06" db="EMBL/GenBank/DDBJ databases">
        <title>Sequencing the genomes of 1000 actinobacteria strains.</title>
        <authorList>
            <person name="Klenk H.-P."/>
        </authorList>
    </citation>
    <scope>NUCLEOTIDE SEQUENCE [LARGE SCALE GENOMIC DNA]</scope>
    <source>
        <strain evidence="2 3">DSM 45671</strain>
    </source>
</reference>
<dbReference type="RefSeq" id="WP_147255227.1">
    <property type="nucleotide sequence ID" value="NZ_VIWU01000001.1"/>
</dbReference>
<protein>
    <recommendedName>
        <fullName evidence="1">VOC domain-containing protein</fullName>
    </recommendedName>
</protein>
<evidence type="ECO:0000313" key="2">
    <source>
        <dbReference type="EMBL" id="TWF76139.1"/>
    </source>
</evidence>
<keyword evidence="3" id="KW-1185">Reference proteome</keyword>
<dbReference type="InterPro" id="IPR004360">
    <property type="entry name" value="Glyas_Fos-R_dOase_dom"/>
</dbReference>
<dbReference type="Proteomes" id="UP000321261">
    <property type="component" value="Unassembled WGS sequence"/>
</dbReference>
<dbReference type="EMBL" id="VIWU01000001">
    <property type="protein sequence ID" value="TWF76139.1"/>
    <property type="molecule type" value="Genomic_DNA"/>
</dbReference>
<proteinExistence type="predicted"/>
<dbReference type="Pfam" id="PF00903">
    <property type="entry name" value="Glyoxalase"/>
    <property type="match status" value="1"/>
</dbReference>
<dbReference type="CDD" id="cd07247">
    <property type="entry name" value="SgaA_N_like"/>
    <property type="match status" value="1"/>
</dbReference>
<dbReference type="SUPFAM" id="SSF54593">
    <property type="entry name" value="Glyoxalase/Bleomycin resistance protein/Dihydroxybiphenyl dioxygenase"/>
    <property type="match status" value="1"/>
</dbReference>
<dbReference type="PANTHER" id="PTHR33993:SF14">
    <property type="entry name" value="GB|AAF24581.1"/>
    <property type="match status" value="1"/>
</dbReference>
<feature type="domain" description="VOC" evidence="1">
    <location>
        <begin position="9"/>
        <end position="120"/>
    </location>
</feature>
<dbReference type="InterPro" id="IPR037523">
    <property type="entry name" value="VOC_core"/>
</dbReference>
<evidence type="ECO:0000259" key="1">
    <source>
        <dbReference type="PROSITE" id="PS51819"/>
    </source>
</evidence>
<organism evidence="2 3">
    <name type="scientific">Pseudonocardia hierapolitana</name>
    <dbReference type="NCBI Taxonomy" id="1128676"/>
    <lineage>
        <taxon>Bacteria</taxon>
        <taxon>Bacillati</taxon>
        <taxon>Actinomycetota</taxon>
        <taxon>Actinomycetes</taxon>
        <taxon>Pseudonocardiales</taxon>
        <taxon>Pseudonocardiaceae</taxon>
        <taxon>Pseudonocardia</taxon>
    </lineage>
</organism>
<gene>
    <name evidence="2" type="ORF">FHX44_112027</name>
</gene>
<accession>A0A561SMP6</accession>
<dbReference type="OrthoDB" id="9793039at2"/>
<dbReference type="InterPro" id="IPR052164">
    <property type="entry name" value="Anthracycline_SecMetBiosynth"/>
</dbReference>
<dbReference type="InterPro" id="IPR029068">
    <property type="entry name" value="Glyas_Bleomycin-R_OHBP_Dase"/>
</dbReference>
<sequence>MSEDWKAGTFVHLDLTVPDAPGMRDFYSAVVGWKPEPLGEDWMMLAPDGTPVTGICHARGENADLPPQWLAYIAVDDLDACLDAVREHGGEVVAGPKGGGEGAYAVIRDPEGAVLALIRRGTTCTPP</sequence>
<evidence type="ECO:0000313" key="3">
    <source>
        <dbReference type="Proteomes" id="UP000321261"/>
    </source>
</evidence>
<name>A0A561SMP6_9PSEU</name>
<dbReference type="AlphaFoldDB" id="A0A561SMP6"/>
<comment type="caution">
    <text evidence="2">The sequence shown here is derived from an EMBL/GenBank/DDBJ whole genome shotgun (WGS) entry which is preliminary data.</text>
</comment>